<feature type="region of interest" description="Disordered" evidence="1">
    <location>
        <begin position="1"/>
        <end position="41"/>
    </location>
</feature>
<dbReference type="OMA" id="EWSWKSR"/>
<evidence type="ECO:0000256" key="1">
    <source>
        <dbReference type="SAM" id="MobiDB-lite"/>
    </source>
</evidence>
<proteinExistence type="predicted"/>
<feature type="compositionally biased region" description="Low complexity" evidence="1">
    <location>
        <begin position="12"/>
        <end position="23"/>
    </location>
</feature>
<dbReference type="OrthoDB" id="5408102at2759"/>
<organism evidence="3 4">
    <name type="scientific">Sphaerulina musiva (strain SO2202)</name>
    <name type="common">Poplar stem canker fungus</name>
    <name type="synonym">Septoria musiva</name>
    <dbReference type="NCBI Taxonomy" id="692275"/>
    <lineage>
        <taxon>Eukaryota</taxon>
        <taxon>Fungi</taxon>
        <taxon>Dikarya</taxon>
        <taxon>Ascomycota</taxon>
        <taxon>Pezizomycotina</taxon>
        <taxon>Dothideomycetes</taxon>
        <taxon>Dothideomycetidae</taxon>
        <taxon>Mycosphaerellales</taxon>
        <taxon>Mycosphaerellaceae</taxon>
        <taxon>Sphaerulina</taxon>
    </lineage>
</organism>
<dbReference type="STRING" id="692275.M3BP53"/>
<accession>M3BP53</accession>
<evidence type="ECO:0000313" key="3">
    <source>
        <dbReference type="EMBL" id="EMF07938.1"/>
    </source>
</evidence>
<protein>
    <recommendedName>
        <fullName evidence="5">MFS maltose permease</fullName>
    </recommendedName>
</protein>
<evidence type="ECO:0000256" key="2">
    <source>
        <dbReference type="SAM" id="Phobius"/>
    </source>
</evidence>
<evidence type="ECO:0008006" key="5">
    <source>
        <dbReference type="Google" id="ProtNLM"/>
    </source>
</evidence>
<dbReference type="Proteomes" id="UP000016931">
    <property type="component" value="Unassembled WGS sequence"/>
</dbReference>
<dbReference type="EMBL" id="KB456272">
    <property type="protein sequence ID" value="EMF07938.1"/>
    <property type="molecule type" value="Genomic_DNA"/>
</dbReference>
<keyword evidence="2" id="KW-0472">Membrane</keyword>
<keyword evidence="2" id="KW-0812">Transmembrane</keyword>
<gene>
    <name evidence="3" type="ORF">SEPMUDRAFT_159510</name>
</gene>
<name>M3BP53_SPHMS</name>
<dbReference type="AlphaFoldDB" id="M3BP53"/>
<dbReference type="HOGENOM" id="CLU_011673_1_0_1"/>
<dbReference type="eggNOG" id="ENOG502RRIM">
    <property type="taxonomic scope" value="Eukaryota"/>
</dbReference>
<feature type="transmembrane region" description="Helical" evidence="2">
    <location>
        <begin position="78"/>
        <end position="102"/>
    </location>
</feature>
<sequence>MLSRRAPTTRILSLRPLRPPNRSLRPHPRSHRPFTQISPARPQLPYLAQTHQRPLNGPSGQLARLLSSSNRTFVKQQFVLAAKWTALGWTFLVLGGIAYFGVNIEMDEHTNATPSEWRWSTRQALRAARVFADEEQSVRSGSGIVDWAKVGTTALKILVRLEDETREGKGVHHVLGDNEGDILIPGVGKAGPDISEKSWPWRAGYTEVLMLCAKAAEHLDGMVLDQTRGLVFPRAVMIGPSNPDPRPTPPYMKAAPREEDCVRPFPPPETFYMKIITGTGFTTGQQLDAALGYANWLEIQGTNDAAMEMYKWGVDIAKAGLRAELGYADVLDEQTNVLNESASASITPNILRATTALASHHARTGHVDQALPILLSVLRARRTAPVSPFPPPSQSSKPSGSDIWSLIFVPPKFPDPPPSGDIPIVRATAQPTCAESELMLYIGEILFAASSSDTEEGLSWTKQAVTIADSQLSNPAVVESKNVEAEVERKKCKECLLTGVENWQLMLQRISDQPEAAVSKPSTWKFWQSGGAIAASPARREELAAEQTRIDAIKDRIIREGMNQSVSGGQNTGIWFG</sequence>
<dbReference type="GeneID" id="27904989"/>
<keyword evidence="2" id="KW-1133">Transmembrane helix</keyword>
<dbReference type="RefSeq" id="XP_016756059.1">
    <property type="nucleotide sequence ID" value="XM_016907852.1"/>
</dbReference>
<reference evidence="3 4" key="1">
    <citation type="journal article" date="2012" name="PLoS Pathog.">
        <title>Diverse lifestyles and strategies of plant pathogenesis encoded in the genomes of eighteen Dothideomycetes fungi.</title>
        <authorList>
            <person name="Ohm R.A."/>
            <person name="Feau N."/>
            <person name="Henrissat B."/>
            <person name="Schoch C.L."/>
            <person name="Horwitz B.A."/>
            <person name="Barry K.W."/>
            <person name="Condon B.J."/>
            <person name="Copeland A.C."/>
            <person name="Dhillon B."/>
            <person name="Glaser F."/>
            <person name="Hesse C.N."/>
            <person name="Kosti I."/>
            <person name="LaButti K."/>
            <person name="Lindquist E.A."/>
            <person name="Lucas S."/>
            <person name="Salamov A.A."/>
            <person name="Bradshaw R.E."/>
            <person name="Ciuffetti L."/>
            <person name="Hamelin R.C."/>
            <person name="Kema G.H.J."/>
            <person name="Lawrence C."/>
            <person name="Scott J.A."/>
            <person name="Spatafora J.W."/>
            <person name="Turgeon B.G."/>
            <person name="de Wit P.J.G.M."/>
            <person name="Zhong S."/>
            <person name="Goodwin S.B."/>
            <person name="Grigoriev I.V."/>
        </authorList>
    </citation>
    <scope>NUCLEOTIDE SEQUENCE [LARGE SCALE GENOMIC DNA]</scope>
    <source>
        <strain evidence="3 4">SO2202</strain>
    </source>
</reference>
<evidence type="ECO:0000313" key="4">
    <source>
        <dbReference type="Proteomes" id="UP000016931"/>
    </source>
</evidence>
<keyword evidence="4" id="KW-1185">Reference proteome</keyword>